<accession>A0A2S9T1A3</accession>
<proteinExistence type="predicted"/>
<dbReference type="EMBL" id="NXGE01000009">
    <property type="protein sequence ID" value="PRM92600.1"/>
    <property type="molecule type" value="Genomic_DNA"/>
</dbReference>
<dbReference type="Proteomes" id="UP000238281">
    <property type="component" value="Unassembled WGS sequence"/>
</dbReference>
<dbReference type="RefSeq" id="WP_105916066.1">
    <property type="nucleotide sequence ID" value="NZ_NXGE01000009.1"/>
</dbReference>
<name>A0A2S9T1A3_9BACT</name>
<gene>
    <name evidence="1" type="ORF">CJ673_10180</name>
</gene>
<protein>
    <submittedName>
        <fullName evidence="1">Uncharacterized protein</fullName>
    </submittedName>
</protein>
<comment type="caution">
    <text evidence="1">The sequence shown here is derived from an EMBL/GenBank/DDBJ whole genome shotgun (WGS) entry which is preliminary data.</text>
</comment>
<dbReference type="AlphaFoldDB" id="A0A2S9T1A3"/>
<organism evidence="1 2">
    <name type="scientific">Aliarcobacter cryaerophilus</name>
    <dbReference type="NCBI Taxonomy" id="28198"/>
    <lineage>
        <taxon>Bacteria</taxon>
        <taxon>Pseudomonadati</taxon>
        <taxon>Campylobacterota</taxon>
        <taxon>Epsilonproteobacteria</taxon>
        <taxon>Campylobacterales</taxon>
        <taxon>Arcobacteraceae</taxon>
        <taxon>Aliarcobacter</taxon>
    </lineage>
</organism>
<evidence type="ECO:0000313" key="1">
    <source>
        <dbReference type="EMBL" id="PRM92600.1"/>
    </source>
</evidence>
<reference evidence="1 2" key="1">
    <citation type="submission" date="2017-09" db="EMBL/GenBank/DDBJ databases">
        <title>Reassesment of A. cryaerophilus.</title>
        <authorList>
            <person name="Perez-Cataluna A."/>
            <person name="Collado L."/>
            <person name="Salgado O."/>
            <person name="Lefinanco V."/>
            <person name="Figueras M.J."/>
        </authorList>
    </citation>
    <scope>NUCLEOTIDE SEQUENCE [LARGE SCALE GENOMIC DNA]</scope>
    <source>
        <strain evidence="1 2">LMG 10210</strain>
    </source>
</reference>
<evidence type="ECO:0000313" key="2">
    <source>
        <dbReference type="Proteomes" id="UP000238281"/>
    </source>
</evidence>
<sequence>MPFREIFFENFLLRASHINTLNDPFEMEPSIEWWANLFLELKNYRFGQTKEEIFSYIRMQNLNSPWRHLGTDLFKEYGIISFSRGAHFVDYKEEIKLAELFNKRAENIENEGFFRFAITLRNIAKHYFSEAERIKEDY</sequence>